<dbReference type="InterPro" id="IPR034660">
    <property type="entry name" value="DinB/YfiT-like"/>
</dbReference>
<proteinExistence type="predicted"/>
<dbReference type="Pfam" id="PF05163">
    <property type="entry name" value="DinB"/>
    <property type="match status" value="1"/>
</dbReference>
<dbReference type="GO" id="GO:0046872">
    <property type="term" value="F:metal ion binding"/>
    <property type="evidence" value="ECO:0007669"/>
    <property type="project" value="UniProtKB-KW"/>
</dbReference>
<name>A0A160VB47_9ZZZZ</name>
<evidence type="ECO:0000256" key="1">
    <source>
        <dbReference type="ARBA" id="ARBA00022723"/>
    </source>
</evidence>
<evidence type="ECO:0008006" key="3">
    <source>
        <dbReference type="Google" id="ProtNLM"/>
    </source>
</evidence>
<dbReference type="EMBL" id="FAXA01000395">
    <property type="protein sequence ID" value="CUV03359.1"/>
    <property type="molecule type" value="Genomic_DNA"/>
</dbReference>
<gene>
    <name evidence="2" type="ORF">MGWOODY_Clf2836</name>
</gene>
<accession>A0A160VB47</accession>
<dbReference type="SUPFAM" id="SSF109854">
    <property type="entry name" value="DinB/YfiT-like putative metalloenzymes"/>
    <property type="match status" value="1"/>
</dbReference>
<protein>
    <recommendedName>
        <fullName evidence="3">DinB-like domain-containing protein</fullName>
    </recommendedName>
</protein>
<organism evidence="2">
    <name type="scientific">hydrothermal vent metagenome</name>
    <dbReference type="NCBI Taxonomy" id="652676"/>
    <lineage>
        <taxon>unclassified sequences</taxon>
        <taxon>metagenomes</taxon>
        <taxon>ecological metagenomes</taxon>
    </lineage>
</organism>
<evidence type="ECO:0000313" key="2">
    <source>
        <dbReference type="EMBL" id="CUV03359.1"/>
    </source>
</evidence>
<dbReference type="AlphaFoldDB" id="A0A160VB47"/>
<keyword evidence="1" id="KW-0479">Metal-binding</keyword>
<sequence length="172" mass="20094">MITDPEAFLNFFRSIHRRTLRDIEALPAPAENWEPSRGEGEKAWGISQIVYHICESRIYFASAYTGKGWRYDWVPPSTEKQSGWIPALEASAVEFQKQISGTPREWLDRKIKMIDTDGTLSGWRILMMLLEHEVHHRSQIDTYAGLEGWDVPQIYDRTREQIDELQDKQTLL</sequence>
<dbReference type="InterPro" id="IPR007837">
    <property type="entry name" value="DinB"/>
</dbReference>
<reference evidence="2" key="1">
    <citation type="submission" date="2015-10" db="EMBL/GenBank/DDBJ databases">
        <authorList>
            <person name="Gilbert D.G."/>
        </authorList>
    </citation>
    <scope>NUCLEOTIDE SEQUENCE</scope>
</reference>
<dbReference type="Gene3D" id="1.20.120.450">
    <property type="entry name" value="dinb family like domain"/>
    <property type="match status" value="1"/>
</dbReference>